<comment type="cofactor">
    <cofactor evidence="2">
        <name>a divalent metal cation</name>
        <dbReference type="ChEBI" id="CHEBI:60240"/>
    </cofactor>
</comment>
<dbReference type="AlphaFoldDB" id="A0A1T4XQ24"/>
<evidence type="ECO:0000259" key="3">
    <source>
        <dbReference type="Pfam" id="PF12850"/>
    </source>
</evidence>
<organism evidence="4 5">
    <name type="scientific">Sporosarcina newyorkensis</name>
    <dbReference type="NCBI Taxonomy" id="759851"/>
    <lineage>
        <taxon>Bacteria</taxon>
        <taxon>Bacillati</taxon>
        <taxon>Bacillota</taxon>
        <taxon>Bacilli</taxon>
        <taxon>Bacillales</taxon>
        <taxon>Caryophanaceae</taxon>
        <taxon>Sporosarcina</taxon>
    </lineage>
</organism>
<dbReference type="CDD" id="cd00841">
    <property type="entry name" value="MPP_YfcE"/>
    <property type="match status" value="1"/>
</dbReference>
<dbReference type="InterPro" id="IPR024654">
    <property type="entry name" value="Calcineurin-like_PHP_lpxH"/>
</dbReference>
<dbReference type="Gene3D" id="3.60.21.10">
    <property type="match status" value="1"/>
</dbReference>
<evidence type="ECO:0000256" key="2">
    <source>
        <dbReference type="RuleBase" id="RU362039"/>
    </source>
</evidence>
<dbReference type="GO" id="GO:0016787">
    <property type="term" value="F:hydrolase activity"/>
    <property type="evidence" value="ECO:0007669"/>
    <property type="project" value="UniProtKB-UniRule"/>
</dbReference>
<evidence type="ECO:0000313" key="5">
    <source>
        <dbReference type="Proteomes" id="UP000190042"/>
    </source>
</evidence>
<dbReference type="Proteomes" id="UP000190042">
    <property type="component" value="Unassembled WGS sequence"/>
</dbReference>
<sequence length="163" mass="17637">MKIIVLSDSHGDTATVQQIAALPADAMFHCGDSELAADHPLLADLHCVRGNCDLDSRLPASLLVKIGDESVFAVHGHEHDVKRSLLTLSYAAAEQQATVALFGHSHLYGAELINGILFVNPGSTTQPRGGREATYAVIETGEKYTVNFYTMQNHLVDQIVLEK</sequence>
<dbReference type="NCBIfam" id="TIGR00040">
    <property type="entry name" value="yfcE"/>
    <property type="match status" value="1"/>
</dbReference>
<protein>
    <recommendedName>
        <fullName evidence="2">Phosphoesterase</fullName>
        <ecNumber evidence="2">3.1.4.-</ecNumber>
    </recommendedName>
</protein>
<accession>A0A1T4XQ24</accession>
<dbReference type="Pfam" id="PF12850">
    <property type="entry name" value="Metallophos_2"/>
    <property type="match status" value="1"/>
</dbReference>
<dbReference type="EMBL" id="FUYJ01000001">
    <property type="protein sequence ID" value="SKA91185.1"/>
    <property type="molecule type" value="Genomic_DNA"/>
</dbReference>
<comment type="similarity">
    <text evidence="1 2">Belongs to the metallophosphoesterase superfamily. YfcE family.</text>
</comment>
<evidence type="ECO:0000256" key="1">
    <source>
        <dbReference type="ARBA" id="ARBA00008950"/>
    </source>
</evidence>
<dbReference type="EC" id="3.1.4.-" evidence="2"/>
<dbReference type="InterPro" id="IPR029052">
    <property type="entry name" value="Metallo-depent_PP-like"/>
</dbReference>
<dbReference type="PANTHER" id="PTHR11124">
    <property type="entry name" value="VACUOLAR SORTING PROTEIN VPS29"/>
    <property type="match status" value="1"/>
</dbReference>
<dbReference type="InterPro" id="IPR041802">
    <property type="entry name" value="MPP_YfcE"/>
</dbReference>
<keyword evidence="2" id="KW-0479">Metal-binding</keyword>
<dbReference type="InterPro" id="IPR000979">
    <property type="entry name" value="Phosphodiesterase_MJ0936/Vps29"/>
</dbReference>
<keyword evidence="5" id="KW-1185">Reference proteome</keyword>
<evidence type="ECO:0000313" key="4">
    <source>
        <dbReference type="EMBL" id="SKA91185.1"/>
    </source>
</evidence>
<dbReference type="GO" id="GO:0046872">
    <property type="term" value="F:metal ion binding"/>
    <property type="evidence" value="ECO:0007669"/>
    <property type="project" value="UniProtKB-KW"/>
</dbReference>
<feature type="domain" description="Calcineurin-like phosphoesterase" evidence="3">
    <location>
        <begin position="1"/>
        <end position="142"/>
    </location>
</feature>
<name>A0A1T4XQ24_9BACL</name>
<dbReference type="SUPFAM" id="SSF56300">
    <property type="entry name" value="Metallo-dependent phosphatases"/>
    <property type="match status" value="1"/>
</dbReference>
<dbReference type="RefSeq" id="WP_078816833.1">
    <property type="nucleotide sequence ID" value="NZ_FUYJ01000001.1"/>
</dbReference>
<gene>
    <name evidence="4" type="ORF">SAMN04244570_1106</name>
</gene>
<proteinExistence type="inferred from homology"/>
<reference evidence="5" key="1">
    <citation type="submission" date="2017-02" db="EMBL/GenBank/DDBJ databases">
        <authorList>
            <person name="Varghese N."/>
            <person name="Submissions S."/>
        </authorList>
    </citation>
    <scope>NUCLEOTIDE SEQUENCE [LARGE SCALE GENOMIC DNA]</scope>
    <source>
        <strain evidence="5">DSM 23966</strain>
    </source>
</reference>